<gene>
    <name evidence="10" type="ORF">HCU74_11605</name>
</gene>
<dbReference type="PANTHER" id="PTHR43675">
    <property type="entry name" value="ARSENITE METHYLTRANSFERASE"/>
    <property type="match status" value="1"/>
</dbReference>
<dbReference type="Gene3D" id="3.40.5.100">
    <property type="match status" value="1"/>
</dbReference>
<dbReference type="Proteomes" id="UP000765845">
    <property type="component" value="Unassembled WGS sequence"/>
</dbReference>
<evidence type="ECO:0000256" key="6">
    <source>
        <dbReference type="ARBA" id="ARBA00047941"/>
    </source>
</evidence>
<evidence type="ECO:0000256" key="4">
    <source>
        <dbReference type="ARBA" id="ARBA00034521"/>
    </source>
</evidence>
<dbReference type="PANTHER" id="PTHR43675:SF8">
    <property type="entry name" value="ARSENITE METHYLTRANSFERASE"/>
    <property type="match status" value="1"/>
</dbReference>
<feature type="domain" description="Methyltransferase" evidence="9">
    <location>
        <begin position="63"/>
        <end position="215"/>
    </location>
</feature>
<evidence type="ECO:0000256" key="8">
    <source>
        <dbReference type="ARBA" id="ARBA00048428"/>
    </source>
</evidence>
<dbReference type="GO" id="GO:0032259">
    <property type="term" value="P:methylation"/>
    <property type="evidence" value="ECO:0007669"/>
    <property type="project" value="UniProtKB-KW"/>
</dbReference>
<evidence type="ECO:0000256" key="1">
    <source>
        <dbReference type="ARBA" id="ARBA00022679"/>
    </source>
</evidence>
<comment type="caution">
    <text evidence="10">The sequence shown here is derived from an EMBL/GenBank/DDBJ whole genome shotgun (WGS) entry which is preliminary data.</text>
</comment>
<sequence length="347" mass="38655">MSTYETVQDYYGKQLQSSADLKTSACCDISAMPEWLKPLLANIHPEVLSRYYGCGLVCPTELRGCRILDLGSGSGRDVYALAQLVGPEGEVIGVDMTDEQLAVARSTQEWHAEKFGYDNVRFLKGYLEKLDELGLEDGSFDVVVSNCVINLSPDKDAVLASVKRLLKPGGEFYFSDVYASRRVPAAMRDDPMLYGECLGGALYWNDFLHLARRQGFTDPRLVEDRPLEMTDPAVAQRVAGVQFFSATYRLFNLDGLENDCEDYGQAVIYRGTLPEQPVFFVLDKHHCIERGRVFPVCGNSWRMLSDTRFKSHFEFIGDFSQHYGIFEGCGVAIPFTEGGAEGAAPCC</sequence>
<dbReference type="EMBL" id="JAAWWK010000004">
    <property type="protein sequence ID" value="NKI18049.1"/>
    <property type="molecule type" value="Genomic_DNA"/>
</dbReference>
<evidence type="ECO:0000256" key="3">
    <source>
        <dbReference type="ARBA" id="ARBA00034487"/>
    </source>
</evidence>
<reference evidence="10 11" key="1">
    <citation type="submission" date="2020-04" db="EMBL/GenBank/DDBJ databases">
        <authorList>
            <person name="Yoon J."/>
        </authorList>
    </citation>
    <scope>NUCLEOTIDE SEQUENCE [LARGE SCALE GENOMIC DNA]</scope>
    <source>
        <strain evidence="10 11">KMU-166</strain>
    </source>
</reference>
<evidence type="ECO:0000256" key="7">
    <source>
        <dbReference type="ARBA" id="ARBA00047943"/>
    </source>
</evidence>
<dbReference type="EC" id="2.1.1.137" evidence="4"/>
<proteinExistence type="inferred from homology"/>
<dbReference type="SUPFAM" id="SSF53335">
    <property type="entry name" value="S-adenosyl-L-methionine-dependent methyltransferases"/>
    <property type="match status" value="1"/>
</dbReference>
<evidence type="ECO:0000313" key="11">
    <source>
        <dbReference type="Proteomes" id="UP000765845"/>
    </source>
</evidence>
<organism evidence="10 11">
    <name type="scientific">Spongiibacter thalassae</name>
    <dbReference type="NCBI Taxonomy" id="2721624"/>
    <lineage>
        <taxon>Bacteria</taxon>
        <taxon>Pseudomonadati</taxon>
        <taxon>Pseudomonadota</taxon>
        <taxon>Gammaproteobacteria</taxon>
        <taxon>Cellvibrionales</taxon>
        <taxon>Spongiibacteraceae</taxon>
        <taxon>Spongiibacter</taxon>
    </lineage>
</organism>
<dbReference type="RefSeq" id="WP_168450582.1">
    <property type="nucleotide sequence ID" value="NZ_JAAWWK010000004.1"/>
</dbReference>
<dbReference type="InterPro" id="IPR025714">
    <property type="entry name" value="Methyltranfer_dom"/>
</dbReference>
<evidence type="ECO:0000259" key="9">
    <source>
        <dbReference type="Pfam" id="PF13847"/>
    </source>
</evidence>
<dbReference type="InterPro" id="IPR029063">
    <property type="entry name" value="SAM-dependent_MTases_sf"/>
</dbReference>
<accession>A0ABX1GFR7</accession>
<keyword evidence="10" id="KW-0489">Methyltransferase</keyword>
<evidence type="ECO:0000313" key="10">
    <source>
        <dbReference type="EMBL" id="NKI18049.1"/>
    </source>
</evidence>
<dbReference type="CDD" id="cd02440">
    <property type="entry name" value="AdoMet_MTases"/>
    <property type="match status" value="1"/>
</dbReference>
<dbReference type="Pfam" id="PF13847">
    <property type="entry name" value="Methyltransf_31"/>
    <property type="match status" value="1"/>
</dbReference>
<comment type="catalytic activity">
    <reaction evidence="7">
        <text>arsenic triglutathione + 2 [thioredoxin]-dithiol + 2 S-adenosyl-L-methionine + H2O = dimethylarsinous acid + 2 [thioredoxin]-disulfide + 3 glutathione + 2 S-adenosyl-L-homocysteine + 2 H(+)</text>
        <dbReference type="Rhea" id="RHEA:69464"/>
        <dbReference type="Rhea" id="RHEA-COMP:10698"/>
        <dbReference type="Rhea" id="RHEA-COMP:10700"/>
        <dbReference type="ChEBI" id="CHEBI:15377"/>
        <dbReference type="ChEBI" id="CHEBI:15378"/>
        <dbReference type="ChEBI" id="CHEBI:23808"/>
        <dbReference type="ChEBI" id="CHEBI:29950"/>
        <dbReference type="ChEBI" id="CHEBI:50058"/>
        <dbReference type="ChEBI" id="CHEBI:57856"/>
        <dbReference type="ChEBI" id="CHEBI:57925"/>
        <dbReference type="ChEBI" id="CHEBI:59789"/>
        <dbReference type="ChEBI" id="CHEBI:183640"/>
        <dbReference type="EC" id="2.1.1.137"/>
    </reaction>
</comment>
<keyword evidence="11" id="KW-1185">Reference proteome</keyword>
<comment type="similarity">
    <text evidence="3">Belongs to the methyltransferase superfamily. Arsenite methyltransferase family.</text>
</comment>
<comment type="catalytic activity">
    <reaction evidence="6">
        <text>arsenic triglutathione + [thioredoxin]-dithiol + S-adenosyl-L-methionine + 2 H2O = methylarsonous acid + [thioredoxin]-disulfide + 3 glutathione + S-adenosyl-L-homocysteine + H(+)</text>
        <dbReference type="Rhea" id="RHEA:69460"/>
        <dbReference type="Rhea" id="RHEA-COMP:10698"/>
        <dbReference type="Rhea" id="RHEA-COMP:10700"/>
        <dbReference type="ChEBI" id="CHEBI:15377"/>
        <dbReference type="ChEBI" id="CHEBI:15378"/>
        <dbReference type="ChEBI" id="CHEBI:17826"/>
        <dbReference type="ChEBI" id="CHEBI:29950"/>
        <dbReference type="ChEBI" id="CHEBI:50058"/>
        <dbReference type="ChEBI" id="CHEBI:57856"/>
        <dbReference type="ChEBI" id="CHEBI:57925"/>
        <dbReference type="ChEBI" id="CHEBI:59789"/>
        <dbReference type="ChEBI" id="CHEBI:183640"/>
        <dbReference type="EC" id="2.1.1.137"/>
    </reaction>
</comment>
<keyword evidence="2" id="KW-0949">S-adenosyl-L-methionine</keyword>
<evidence type="ECO:0000256" key="2">
    <source>
        <dbReference type="ARBA" id="ARBA00022691"/>
    </source>
</evidence>
<dbReference type="GO" id="GO:0008168">
    <property type="term" value="F:methyltransferase activity"/>
    <property type="evidence" value="ECO:0007669"/>
    <property type="project" value="UniProtKB-KW"/>
</dbReference>
<name>A0ABX1GFR7_9GAMM</name>
<comment type="catalytic activity">
    <reaction evidence="8">
        <text>arsenic triglutathione + 3 [thioredoxin]-dithiol + 3 S-adenosyl-L-methionine = trimethylarsine + 3 [thioredoxin]-disulfide + 3 glutathione + 3 S-adenosyl-L-homocysteine + 3 H(+)</text>
        <dbReference type="Rhea" id="RHEA:69432"/>
        <dbReference type="Rhea" id="RHEA-COMP:10698"/>
        <dbReference type="Rhea" id="RHEA-COMP:10700"/>
        <dbReference type="ChEBI" id="CHEBI:15378"/>
        <dbReference type="ChEBI" id="CHEBI:27130"/>
        <dbReference type="ChEBI" id="CHEBI:29950"/>
        <dbReference type="ChEBI" id="CHEBI:50058"/>
        <dbReference type="ChEBI" id="CHEBI:57856"/>
        <dbReference type="ChEBI" id="CHEBI:57925"/>
        <dbReference type="ChEBI" id="CHEBI:59789"/>
        <dbReference type="ChEBI" id="CHEBI:183640"/>
        <dbReference type="EC" id="2.1.1.137"/>
    </reaction>
</comment>
<protein>
    <recommendedName>
        <fullName evidence="5">Arsenite methyltransferase</fullName>
        <ecNumber evidence="4">2.1.1.137</ecNumber>
    </recommendedName>
</protein>
<dbReference type="Gene3D" id="3.40.50.150">
    <property type="entry name" value="Vaccinia Virus protein VP39"/>
    <property type="match status" value="1"/>
</dbReference>
<keyword evidence="1" id="KW-0808">Transferase</keyword>
<evidence type="ECO:0000256" key="5">
    <source>
        <dbReference type="ARBA" id="ARBA00034545"/>
    </source>
</evidence>
<dbReference type="InterPro" id="IPR026669">
    <property type="entry name" value="Arsenite_MeTrfase-like"/>
</dbReference>